<dbReference type="InterPro" id="IPR036515">
    <property type="entry name" value="Transposase_17_sf"/>
</dbReference>
<dbReference type="SMART" id="SM01321">
    <property type="entry name" value="Y1_Tnp"/>
    <property type="match status" value="1"/>
</dbReference>
<dbReference type="InterPro" id="IPR002686">
    <property type="entry name" value="Transposase_17"/>
</dbReference>
<dbReference type="GO" id="GO:0006313">
    <property type="term" value="P:DNA transposition"/>
    <property type="evidence" value="ECO:0007669"/>
    <property type="project" value="InterPro"/>
</dbReference>
<dbReference type="AlphaFoldDB" id="A0A0G1KT30"/>
<organism evidence="2 3">
    <name type="scientific">Candidatus Collierbacteria bacterium GW2011_GWA2_44_99</name>
    <dbReference type="NCBI Taxonomy" id="1618380"/>
    <lineage>
        <taxon>Bacteria</taxon>
        <taxon>Candidatus Collieribacteriota</taxon>
    </lineage>
</organism>
<reference evidence="2 3" key="1">
    <citation type="journal article" date="2015" name="Nature">
        <title>rRNA introns, odd ribosomes, and small enigmatic genomes across a large radiation of phyla.</title>
        <authorList>
            <person name="Brown C.T."/>
            <person name="Hug L.A."/>
            <person name="Thomas B.C."/>
            <person name="Sharon I."/>
            <person name="Castelle C.J."/>
            <person name="Singh A."/>
            <person name="Wilkins M.J."/>
            <person name="Williams K.H."/>
            <person name="Banfield J.F."/>
        </authorList>
    </citation>
    <scope>NUCLEOTIDE SEQUENCE [LARGE SCALE GENOMIC DNA]</scope>
</reference>
<protein>
    <recommendedName>
        <fullName evidence="1">Transposase IS200-like domain-containing protein</fullName>
    </recommendedName>
</protein>
<sequence length="223" mass="26454">MPAKNAIKEYEAGGYYHIYNRGVNKQTIFEDEKDYKTFLSFLEFYLTPTVNLQGESLKEEISPSRILKNYFGEITLLAYCLMPNHFHLFVRQETERGIDNFMRSLATKYVRYFNTRYDRIGPLFQGPYKAVRVENEYQFIYLSKYIHRNPMDLFTFKESPRRLSEYKFSSYGNYLHQFSQSWVNTSEILGLFSATNKNYSYENFVDGGEPDDITRISTLTIDI</sequence>
<evidence type="ECO:0000313" key="2">
    <source>
        <dbReference type="EMBL" id="KKT86655.1"/>
    </source>
</evidence>
<dbReference type="PANTHER" id="PTHR34322:SF2">
    <property type="entry name" value="TRANSPOSASE IS200-LIKE DOMAIN-CONTAINING PROTEIN"/>
    <property type="match status" value="1"/>
</dbReference>
<dbReference type="Gene3D" id="3.30.70.1290">
    <property type="entry name" value="Transposase IS200-like"/>
    <property type="match status" value="1"/>
</dbReference>
<comment type="caution">
    <text evidence="2">The sequence shown here is derived from an EMBL/GenBank/DDBJ whole genome shotgun (WGS) entry which is preliminary data.</text>
</comment>
<feature type="domain" description="Transposase IS200-like" evidence="1">
    <location>
        <begin position="11"/>
        <end position="149"/>
    </location>
</feature>
<proteinExistence type="predicted"/>
<dbReference type="Proteomes" id="UP000034797">
    <property type="component" value="Unassembled WGS sequence"/>
</dbReference>
<dbReference type="GO" id="GO:0003677">
    <property type="term" value="F:DNA binding"/>
    <property type="evidence" value="ECO:0007669"/>
    <property type="project" value="InterPro"/>
</dbReference>
<dbReference type="GO" id="GO:0004803">
    <property type="term" value="F:transposase activity"/>
    <property type="evidence" value="ECO:0007669"/>
    <property type="project" value="InterPro"/>
</dbReference>
<accession>A0A0G1KT30</accession>
<gene>
    <name evidence="2" type="ORF">UW84_C0005G0004</name>
</gene>
<evidence type="ECO:0000313" key="3">
    <source>
        <dbReference type="Proteomes" id="UP000034797"/>
    </source>
</evidence>
<name>A0A0G1KT30_9BACT</name>
<dbReference type="EMBL" id="LCJW01000005">
    <property type="protein sequence ID" value="KKT86655.1"/>
    <property type="molecule type" value="Genomic_DNA"/>
</dbReference>
<dbReference type="Pfam" id="PF01797">
    <property type="entry name" value="Y1_Tnp"/>
    <property type="match status" value="1"/>
</dbReference>
<dbReference type="SUPFAM" id="SSF143422">
    <property type="entry name" value="Transposase IS200-like"/>
    <property type="match status" value="1"/>
</dbReference>
<dbReference type="PANTHER" id="PTHR34322">
    <property type="entry name" value="TRANSPOSASE, Y1_TNP DOMAIN-CONTAINING"/>
    <property type="match status" value="1"/>
</dbReference>
<evidence type="ECO:0000259" key="1">
    <source>
        <dbReference type="SMART" id="SM01321"/>
    </source>
</evidence>